<sequence length="133" mass="13528">MSSDIYVRAFADGAVADRDGLAVRRLLLEACGFRVEADGSLRVAGAEVRGLPVAGRPFAGLQFSRSSVPAFDLIVAVARAGGMVILPVGCAACIVAEEQRAHLPADIAGDGVELVDSGAALAAVVQRALPSSP</sequence>
<gene>
    <name evidence="1" type="ORF">OM076_11555</name>
</gene>
<accession>A0A9X3S4R9</accession>
<dbReference type="AlphaFoldDB" id="A0A9X3S4R9"/>
<comment type="caution">
    <text evidence="1">The sequence shown here is derived from an EMBL/GenBank/DDBJ whole genome shotgun (WGS) entry which is preliminary data.</text>
</comment>
<dbReference type="Proteomes" id="UP001149140">
    <property type="component" value="Unassembled WGS sequence"/>
</dbReference>
<evidence type="ECO:0000313" key="1">
    <source>
        <dbReference type="EMBL" id="MDA0160903.1"/>
    </source>
</evidence>
<keyword evidence="2" id="KW-1185">Reference proteome</keyword>
<dbReference type="RefSeq" id="WP_270040023.1">
    <property type="nucleotide sequence ID" value="NZ_JAPDOD010000008.1"/>
</dbReference>
<name>A0A9X3S4R9_9ACTN</name>
<dbReference type="EMBL" id="JAPDOD010000008">
    <property type="protein sequence ID" value="MDA0160903.1"/>
    <property type="molecule type" value="Genomic_DNA"/>
</dbReference>
<protein>
    <submittedName>
        <fullName evidence="1">Uncharacterized protein</fullName>
    </submittedName>
</protein>
<reference evidence="1" key="1">
    <citation type="submission" date="2022-10" db="EMBL/GenBank/DDBJ databases">
        <title>The WGS of Solirubrobacter ginsenosidimutans DSM 21036.</title>
        <authorList>
            <person name="Jiang Z."/>
        </authorList>
    </citation>
    <scope>NUCLEOTIDE SEQUENCE</scope>
    <source>
        <strain evidence="1">DSM 21036</strain>
    </source>
</reference>
<proteinExistence type="predicted"/>
<evidence type="ECO:0000313" key="2">
    <source>
        <dbReference type="Proteomes" id="UP001149140"/>
    </source>
</evidence>
<organism evidence="1 2">
    <name type="scientific">Solirubrobacter ginsenosidimutans</name>
    <dbReference type="NCBI Taxonomy" id="490573"/>
    <lineage>
        <taxon>Bacteria</taxon>
        <taxon>Bacillati</taxon>
        <taxon>Actinomycetota</taxon>
        <taxon>Thermoleophilia</taxon>
        <taxon>Solirubrobacterales</taxon>
        <taxon>Solirubrobacteraceae</taxon>
        <taxon>Solirubrobacter</taxon>
    </lineage>
</organism>